<feature type="domain" description="Molybdopterin dinucleotide-binding" evidence="6">
    <location>
        <begin position="11"/>
        <end position="86"/>
    </location>
</feature>
<proteinExistence type="predicted"/>
<dbReference type="PANTHER" id="PTHR43742:SF10">
    <property type="entry name" value="TRIMETHYLAMINE-N-OXIDE REDUCTASE 2"/>
    <property type="match status" value="1"/>
</dbReference>
<accession>A0ABV1JVY9</accession>
<dbReference type="InterPro" id="IPR050612">
    <property type="entry name" value="Prok_Mopterin_Oxidored"/>
</dbReference>
<organism evidence="7 8">
    <name type="scientific">Pseudonocardia tropica</name>
    <dbReference type="NCBI Taxonomy" id="681289"/>
    <lineage>
        <taxon>Bacteria</taxon>
        <taxon>Bacillati</taxon>
        <taxon>Actinomycetota</taxon>
        <taxon>Actinomycetes</taxon>
        <taxon>Pseudonocardiales</taxon>
        <taxon>Pseudonocardiaceae</taxon>
        <taxon>Pseudonocardia</taxon>
    </lineage>
</organism>
<evidence type="ECO:0000313" key="8">
    <source>
        <dbReference type="Proteomes" id="UP001464923"/>
    </source>
</evidence>
<feature type="compositionally biased region" description="Low complexity" evidence="5">
    <location>
        <begin position="119"/>
        <end position="129"/>
    </location>
</feature>
<dbReference type="Gene3D" id="2.40.40.20">
    <property type="match status" value="1"/>
</dbReference>
<feature type="region of interest" description="Disordered" evidence="5">
    <location>
        <begin position="78"/>
        <end position="145"/>
    </location>
</feature>
<keyword evidence="3" id="KW-0479">Metal-binding</keyword>
<dbReference type="SUPFAM" id="SSF50692">
    <property type="entry name" value="ADC-like"/>
    <property type="match status" value="1"/>
</dbReference>
<dbReference type="Pfam" id="PF01568">
    <property type="entry name" value="Molydop_binding"/>
    <property type="match status" value="1"/>
</dbReference>
<comment type="cofactor">
    <cofactor evidence="1">
        <name>Mo-bis(molybdopterin guanine dinucleotide)</name>
        <dbReference type="ChEBI" id="CHEBI:60539"/>
    </cofactor>
</comment>
<sequence>MYSATVAGFGHPDDAAARGISDGDLVRLHNDRGACLAAARVTDGVRAGVVQLPTGVWLDPVDPAAARPICVHGDPDVLTRDVGTSPPAHGCTGPRGDPRGRVRPVPTPMPGPTGGGTRGAALRPGLSRPDSLRRTRSRGRSRDVG</sequence>
<dbReference type="EMBL" id="JBEDNP010000004">
    <property type="protein sequence ID" value="MEQ3539068.1"/>
    <property type="molecule type" value="Genomic_DNA"/>
</dbReference>
<protein>
    <submittedName>
        <fullName evidence="7">Molybdopterin dinucleotide binding domain-containing protein</fullName>
    </submittedName>
</protein>
<gene>
    <name evidence="7" type="ORF">WHI96_09560</name>
</gene>
<evidence type="ECO:0000313" key="7">
    <source>
        <dbReference type="EMBL" id="MEQ3539068.1"/>
    </source>
</evidence>
<comment type="caution">
    <text evidence="7">The sequence shown here is derived from an EMBL/GenBank/DDBJ whole genome shotgun (WGS) entry which is preliminary data.</text>
</comment>
<dbReference type="PROSITE" id="PS00932">
    <property type="entry name" value="MOLYBDOPTERIN_PROK_3"/>
    <property type="match status" value="1"/>
</dbReference>
<dbReference type="PANTHER" id="PTHR43742">
    <property type="entry name" value="TRIMETHYLAMINE-N-OXIDE REDUCTASE"/>
    <property type="match status" value="1"/>
</dbReference>
<keyword evidence="4" id="KW-0560">Oxidoreductase</keyword>
<dbReference type="InterPro" id="IPR006657">
    <property type="entry name" value="MoPterin_dinucl-bd_dom"/>
</dbReference>
<keyword evidence="2" id="KW-0500">Molybdenum</keyword>
<dbReference type="RefSeq" id="WP_349302363.1">
    <property type="nucleotide sequence ID" value="NZ_JBEDNP010000004.1"/>
</dbReference>
<evidence type="ECO:0000256" key="1">
    <source>
        <dbReference type="ARBA" id="ARBA00001942"/>
    </source>
</evidence>
<evidence type="ECO:0000256" key="4">
    <source>
        <dbReference type="ARBA" id="ARBA00023002"/>
    </source>
</evidence>
<evidence type="ECO:0000259" key="6">
    <source>
        <dbReference type="Pfam" id="PF01568"/>
    </source>
</evidence>
<keyword evidence="8" id="KW-1185">Reference proteome</keyword>
<dbReference type="InterPro" id="IPR006655">
    <property type="entry name" value="Mopterin_OxRdtase_prok_CS"/>
</dbReference>
<reference evidence="7 8" key="1">
    <citation type="submission" date="2024-03" db="EMBL/GenBank/DDBJ databases">
        <title>Draft genome sequence of Pseudonocardia tropica JCM 19149.</title>
        <authorList>
            <person name="Butdee W."/>
            <person name="Duangmal K."/>
        </authorList>
    </citation>
    <scope>NUCLEOTIDE SEQUENCE [LARGE SCALE GENOMIC DNA]</scope>
    <source>
        <strain evidence="7 8">JCM 19149</strain>
    </source>
</reference>
<evidence type="ECO:0000256" key="3">
    <source>
        <dbReference type="ARBA" id="ARBA00022723"/>
    </source>
</evidence>
<dbReference type="Proteomes" id="UP001464923">
    <property type="component" value="Unassembled WGS sequence"/>
</dbReference>
<name>A0ABV1JVY9_9PSEU</name>
<dbReference type="InterPro" id="IPR009010">
    <property type="entry name" value="Asp_de-COase-like_dom_sf"/>
</dbReference>
<evidence type="ECO:0000256" key="2">
    <source>
        <dbReference type="ARBA" id="ARBA00022505"/>
    </source>
</evidence>
<evidence type="ECO:0000256" key="5">
    <source>
        <dbReference type="SAM" id="MobiDB-lite"/>
    </source>
</evidence>